<protein>
    <submittedName>
        <fullName evidence="1">Uncharacterized protein</fullName>
    </submittedName>
</protein>
<evidence type="ECO:0000313" key="1">
    <source>
        <dbReference type="EMBL" id="KAJ8874819.1"/>
    </source>
</evidence>
<comment type="caution">
    <text evidence="1">The sequence shown here is derived from an EMBL/GenBank/DDBJ whole genome shotgun (WGS) entry which is preliminary data.</text>
</comment>
<dbReference type="Proteomes" id="UP001159363">
    <property type="component" value="Chromosome 8"/>
</dbReference>
<evidence type="ECO:0000313" key="2">
    <source>
        <dbReference type="Proteomes" id="UP001159363"/>
    </source>
</evidence>
<reference evidence="1 2" key="1">
    <citation type="submission" date="2023-02" db="EMBL/GenBank/DDBJ databases">
        <title>LHISI_Scaffold_Assembly.</title>
        <authorList>
            <person name="Stuart O.P."/>
            <person name="Cleave R."/>
            <person name="Magrath M.J.L."/>
            <person name="Mikheyev A.S."/>
        </authorList>
    </citation>
    <scope>NUCLEOTIDE SEQUENCE [LARGE SCALE GENOMIC DNA]</scope>
    <source>
        <strain evidence="1">Daus_M_001</strain>
        <tissue evidence="1">Leg muscle</tissue>
    </source>
</reference>
<dbReference type="EMBL" id="JARBHB010000009">
    <property type="protein sequence ID" value="KAJ8874819.1"/>
    <property type="molecule type" value="Genomic_DNA"/>
</dbReference>
<gene>
    <name evidence="1" type="ORF">PR048_022708</name>
</gene>
<keyword evidence="2" id="KW-1185">Reference proteome</keyword>
<sequence length="268" mass="30064">MDMDTPQTTRPPPRRTGLDSRRHIFQFFARGSVGFLEDLPFFPPSHSGAAPYSPRFTLIGSKDPDVKFRATPLHRPIWRPIYLCAHFVFFHQMVSCRRCRCSAGFLEDLPFPPPLNSGAAPLSPRFTLIGSQDLSNVWHPAYPTRPSVHLANLNTGLGQRPLRENNTRVLINKKLVDIEVTRDMEQLAERSSISAAICGKVPASADCSVTSLHYGMGNRHQDGSTGHDSNPSLPSRIRILLPNCRSVSELRNWPLRRWHTDSTLAIPP</sequence>
<proteinExistence type="predicted"/>
<accession>A0ABQ9GS09</accession>
<organism evidence="1 2">
    <name type="scientific">Dryococelus australis</name>
    <dbReference type="NCBI Taxonomy" id="614101"/>
    <lineage>
        <taxon>Eukaryota</taxon>
        <taxon>Metazoa</taxon>
        <taxon>Ecdysozoa</taxon>
        <taxon>Arthropoda</taxon>
        <taxon>Hexapoda</taxon>
        <taxon>Insecta</taxon>
        <taxon>Pterygota</taxon>
        <taxon>Neoptera</taxon>
        <taxon>Polyneoptera</taxon>
        <taxon>Phasmatodea</taxon>
        <taxon>Verophasmatodea</taxon>
        <taxon>Anareolatae</taxon>
        <taxon>Phasmatidae</taxon>
        <taxon>Eurycanthinae</taxon>
        <taxon>Dryococelus</taxon>
    </lineage>
</organism>
<name>A0ABQ9GS09_9NEOP</name>